<feature type="domain" description="Porin" evidence="1">
    <location>
        <begin position="2"/>
        <end position="63"/>
    </location>
</feature>
<dbReference type="InterPro" id="IPR033900">
    <property type="entry name" value="Gram_neg_porin_domain"/>
</dbReference>
<sequence length="65" mass="6821">MAGCAFAGAAYAQRSVTMYGIVDDGFNWTSNTGGHNLYNVSSGVMLASRWGRRGREDLGGGLAAF</sequence>
<dbReference type="EMBL" id="CP015960">
    <property type="protein sequence ID" value="QLB67775.1"/>
    <property type="molecule type" value="Genomic_DNA"/>
</dbReference>
<dbReference type="InterPro" id="IPR023614">
    <property type="entry name" value="Porin_dom_sf"/>
</dbReference>
<organism evidence="2 3">
    <name type="scientific">Paraburkholderia caribensis</name>
    <dbReference type="NCBI Taxonomy" id="75105"/>
    <lineage>
        <taxon>Bacteria</taxon>
        <taxon>Pseudomonadati</taxon>
        <taxon>Pseudomonadota</taxon>
        <taxon>Betaproteobacteria</taxon>
        <taxon>Burkholderiales</taxon>
        <taxon>Burkholderiaceae</taxon>
        <taxon>Paraburkholderia</taxon>
    </lineage>
</organism>
<dbReference type="Pfam" id="PF13609">
    <property type="entry name" value="Porin_4"/>
    <property type="match status" value="1"/>
</dbReference>
<keyword evidence="2" id="KW-0614">Plasmid</keyword>
<dbReference type="Gene3D" id="2.40.160.10">
    <property type="entry name" value="Porin"/>
    <property type="match status" value="1"/>
</dbReference>
<dbReference type="SUPFAM" id="SSF56935">
    <property type="entry name" value="Porins"/>
    <property type="match status" value="1"/>
</dbReference>
<dbReference type="AlphaFoldDB" id="A0A9Q6SAP1"/>
<evidence type="ECO:0000313" key="3">
    <source>
        <dbReference type="Proteomes" id="UP000509548"/>
    </source>
</evidence>
<dbReference type="Proteomes" id="UP000509548">
    <property type="component" value="Plasmid unnamed"/>
</dbReference>
<dbReference type="GO" id="GO:0015288">
    <property type="term" value="F:porin activity"/>
    <property type="evidence" value="ECO:0007669"/>
    <property type="project" value="InterPro"/>
</dbReference>
<proteinExistence type="predicted"/>
<geneLocation type="plasmid" evidence="3"/>
<protein>
    <recommendedName>
        <fullName evidence="1">Porin domain-containing protein</fullName>
    </recommendedName>
</protein>
<name>A0A9Q6SAP1_9BURK</name>
<accession>A0A9Q6SAP1</accession>
<dbReference type="GO" id="GO:0016020">
    <property type="term" value="C:membrane"/>
    <property type="evidence" value="ECO:0007669"/>
    <property type="project" value="InterPro"/>
</dbReference>
<evidence type="ECO:0000259" key="1">
    <source>
        <dbReference type="Pfam" id="PF13609"/>
    </source>
</evidence>
<evidence type="ECO:0000313" key="2">
    <source>
        <dbReference type="EMBL" id="QLB67775.1"/>
    </source>
</evidence>
<reference evidence="2 3" key="1">
    <citation type="journal article" date="2014" name="Genome Announc.">
        <title>Draft Genome Sequence of the Haloacid-Degrading Burkholderia caribensis Strain MBA4.</title>
        <authorList>
            <person name="Pan Y."/>
            <person name="Kong K.F."/>
            <person name="Tsang J.S."/>
        </authorList>
    </citation>
    <scope>NUCLEOTIDE SEQUENCE [LARGE SCALE GENOMIC DNA]</scope>
    <source>
        <strain evidence="2 3">852011</strain>
    </source>
</reference>
<gene>
    <name evidence="2" type="ORF">A9O66_35940</name>
</gene>